<keyword evidence="14" id="KW-0175">Coiled coil</keyword>
<dbReference type="InterPro" id="IPR003660">
    <property type="entry name" value="HAMP_dom"/>
</dbReference>
<dbReference type="SUPFAM" id="SSF158472">
    <property type="entry name" value="HAMP domain-like"/>
    <property type="match status" value="1"/>
</dbReference>
<dbReference type="Pfam" id="PF00512">
    <property type="entry name" value="HisKA"/>
    <property type="match status" value="1"/>
</dbReference>
<keyword evidence="7 15" id="KW-0812">Transmembrane</keyword>
<dbReference type="CDD" id="cd00082">
    <property type="entry name" value="HisKA"/>
    <property type="match status" value="1"/>
</dbReference>
<evidence type="ECO:0000256" key="15">
    <source>
        <dbReference type="SAM" id="Phobius"/>
    </source>
</evidence>
<dbReference type="PRINTS" id="PR00344">
    <property type="entry name" value="BCTRLSENSOR"/>
</dbReference>
<dbReference type="PANTHER" id="PTHR45528">
    <property type="entry name" value="SENSOR HISTIDINE KINASE CPXA"/>
    <property type="match status" value="1"/>
</dbReference>
<dbReference type="SUPFAM" id="SSF55874">
    <property type="entry name" value="ATPase domain of HSP90 chaperone/DNA topoisomerase II/histidine kinase"/>
    <property type="match status" value="1"/>
</dbReference>
<dbReference type="Pfam" id="PF00672">
    <property type="entry name" value="HAMP"/>
    <property type="match status" value="1"/>
</dbReference>
<keyword evidence="8" id="KW-0547">Nucleotide-binding</keyword>
<reference evidence="18 19" key="1">
    <citation type="submission" date="2019-06" db="EMBL/GenBank/DDBJ databases">
        <title>Draft genome of Aliikangiella marina GYP-15.</title>
        <authorList>
            <person name="Wang G."/>
        </authorList>
    </citation>
    <scope>NUCLEOTIDE SEQUENCE [LARGE SCALE GENOMIC DNA]</scope>
    <source>
        <strain evidence="18 19">GYP-15</strain>
    </source>
</reference>
<evidence type="ECO:0000256" key="5">
    <source>
        <dbReference type="ARBA" id="ARBA00022553"/>
    </source>
</evidence>
<keyword evidence="19" id="KW-1185">Reference proteome</keyword>
<evidence type="ECO:0000256" key="9">
    <source>
        <dbReference type="ARBA" id="ARBA00022777"/>
    </source>
</evidence>
<protein>
    <recommendedName>
        <fullName evidence="3">histidine kinase</fullName>
        <ecNumber evidence="3">2.7.13.3</ecNumber>
    </recommendedName>
</protein>
<dbReference type="InterPro" id="IPR003661">
    <property type="entry name" value="HisK_dim/P_dom"/>
</dbReference>
<dbReference type="EC" id="2.7.13.3" evidence="3"/>
<evidence type="ECO:0000256" key="4">
    <source>
        <dbReference type="ARBA" id="ARBA00022475"/>
    </source>
</evidence>
<evidence type="ECO:0000256" key="7">
    <source>
        <dbReference type="ARBA" id="ARBA00022692"/>
    </source>
</evidence>
<dbReference type="GO" id="GO:0005886">
    <property type="term" value="C:plasma membrane"/>
    <property type="evidence" value="ECO:0007669"/>
    <property type="project" value="UniProtKB-SubCell"/>
</dbReference>
<keyword evidence="5" id="KW-0597">Phosphoprotein</keyword>
<dbReference type="OrthoDB" id="9804645at2"/>
<dbReference type="CDD" id="cd06225">
    <property type="entry name" value="HAMP"/>
    <property type="match status" value="1"/>
</dbReference>
<feature type="transmembrane region" description="Helical" evidence="15">
    <location>
        <begin position="173"/>
        <end position="192"/>
    </location>
</feature>
<dbReference type="Proteomes" id="UP000317839">
    <property type="component" value="Unassembled WGS sequence"/>
</dbReference>
<dbReference type="Pfam" id="PF02518">
    <property type="entry name" value="HATPase_c"/>
    <property type="match status" value="1"/>
</dbReference>
<keyword evidence="4" id="KW-1003">Cell membrane</keyword>
<evidence type="ECO:0000256" key="8">
    <source>
        <dbReference type="ARBA" id="ARBA00022741"/>
    </source>
</evidence>
<evidence type="ECO:0000256" key="10">
    <source>
        <dbReference type="ARBA" id="ARBA00022840"/>
    </source>
</evidence>
<organism evidence="18 19">
    <name type="scientific">Aliikangiella marina</name>
    <dbReference type="NCBI Taxonomy" id="1712262"/>
    <lineage>
        <taxon>Bacteria</taxon>
        <taxon>Pseudomonadati</taxon>
        <taxon>Pseudomonadota</taxon>
        <taxon>Gammaproteobacteria</taxon>
        <taxon>Oceanospirillales</taxon>
        <taxon>Pleioneaceae</taxon>
        <taxon>Aliikangiella</taxon>
    </lineage>
</organism>
<dbReference type="SMART" id="SM00304">
    <property type="entry name" value="HAMP"/>
    <property type="match status" value="1"/>
</dbReference>
<dbReference type="GO" id="GO:0005524">
    <property type="term" value="F:ATP binding"/>
    <property type="evidence" value="ECO:0007669"/>
    <property type="project" value="UniProtKB-KW"/>
</dbReference>
<evidence type="ECO:0000256" key="3">
    <source>
        <dbReference type="ARBA" id="ARBA00012438"/>
    </source>
</evidence>
<dbReference type="SUPFAM" id="SSF47384">
    <property type="entry name" value="Homodimeric domain of signal transducing histidine kinase"/>
    <property type="match status" value="1"/>
</dbReference>
<evidence type="ECO:0000259" key="16">
    <source>
        <dbReference type="PROSITE" id="PS50109"/>
    </source>
</evidence>
<dbReference type="PROSITE" id="PS50885">
    <property type="entry name" value="HAMP"/>
    <property type="match status" value="1"/>
</dbReference>
<proteinExistence type="predicted"/>
<dbReference type="InterPro" id="IPR036890">
    <property type="entry name" value="HATPase_C_sf"/>
</dbReference>
<keyword evidence="9" id="KW-0418">Kinase</keyword>
<dbReference type="EMBL" id="VIKR01000003">
    <property type="protein sequence ID" value="TQV73734.1"/>
    <property type="molecule type" value="Genomic_DNA"/>
</dbReference>
<sequence length="463" mass="52750">MTTATNSNNPTIRKRFKLKLFWKILGWFWLTIVVLITLFSFIAYINSGKVHFRVLPPPIMMELENATVKAQNYFNRTETRQGRSKRRMREVFILNSQGEEYLGRPVPAILSELHSRVQRADRPLTAFRKQEAFVGGLPLQIQGEPYRLYMQQRSRMFSVHLVRSFFRDITKTLLFAVFVISFPVSFLLSWVITKPIRQFQLATQEIKANLANRSNLVKLNNRSDEFGELAQDFEDMANHLSRLLSSQKQLVSDVSHELRSPLSRLKIALGLMEKNSQDKNIERIKLEARRMEDMLENILTLSRLDADEIDTQKEPCDLSKIVQSVINDAQFEASEASINIKSQILPNCDLRGVQEALYSGIENIIRNAVRYTGQGGTITITLENTDDHYLLTVADSGPGVPEDELDSLFEPFYRAEFARTRETGGVGLGLSIAKRAFALNGGTITAKNIEPHGLAILVYFKTT</sequence>
<evidence type="ECO:0000313" key="18">
    <source>
        <dbReference type="EMBL" id="TQV73734.1"/>
    </source>
</evidence>
<evidence type="ECO:0000256" key="6">
    <source>
        <dbReference type="ARBA" id="ARBA00022679"/>
    </source>
</evidence>
<comment type="caution">
    <text evidence="18">The sequence shown here is derived from an EMBL/GenBank/DDBJ whole genome shotgun (WGS) entry which is preliminary data.</text>
</comment>
<dbReference type="PROSITE" id="PS50109">
    <property type="entry name" value="HIS_KIN"/>
    <property type="match status" value="1"/>
</dbReference>
<keyword evidence="6" id="KW-0808">Transferase</keyword>
<feature type="domain" description="Histidine kinase" evidence="16">
    <location>
        <begin position="253"/>
        <end position="463"/>
    </location>
</feature>
<evidence type="ECO:0000256" key="14">
    <source>
        <dbReference type="SAM" id="Coils"/>
    </source>
</evidence>
<evidence type="ECO:0000256" key="13">
    <source>
        <dbReference type="ARBA" id="ARBA00023136"/>
    </source>
</evidence>
<evidence type="ECO:0000256" key="1">
    <source>
        <dbReference type="ARBA" id="ARBA00000085"/>
    </source>
</evidence>
<evidence type="ECO:0000313" key="19">
    <source>
        <dbReference type="Proteomes" id="UP000317839"/>
    </source>
</evidence>
<gene>
    <name evidence="18" type="ORF">FLL45_12755</name>
</gene>
<dbReference type="Gene3D" id="3.30.565.10">
    <property type="entry name" value="Histidine kinase-like ATPase, C-terminal domain"/>
    <property type="match status" value="1"/>
</dbReference>
<dbReference type="Gene3D" id="6.10.340.10">
    <property type="match status" value="1"/>
</dbReference>
<dbReference type="InterPro" id="IPR050398">
    <property type="entry name" value="HssS/ArlS-like"/>
</dbReference>
<dbReference type="AlphaFoldDB" id="A0A545T940"/>
<dbReference type="InterPro" id="IPR003594">
    <property type="entry name" value="HATPase_dom"/>
</dbReference>
<dbReference type="InterPro" id="IPR005467">
    <property type="entry name" value="His_kinase_dom"/>
</dbReference>
<feature type="coiled-coil region" evidence="14">
    <location>
        <begin position="274"/>
        <end position="301"/>
    </location>
</feature>
<evidence type="ECO:0000256" key="2">
    <source>
        <dbReference type="ARBA" id="ARBA00004651"/>
    </source>
</evidence>
<evidence type="ECO:0000256" key="12">
    <source>
        <dbReference type="ARBA" id="ARBA00023012"/>
    </source>
</evidence>
<keyword evidence="12" id="KW-0902">Two-component regulatory system</keyword>
<keyword evidence="11 15" id="KW-1133">Transmembrane helix</keyword>
<keyword evidence="13 15" id="KW-0472">Membrane</keyword>
<feature type="transmembrane region" description="Helical" evidence="15">
    <location>
        <begin position="20"/>
        <end position="45"/>
    </location>
</feature>
<dbReference type="RefSeq" id="WP_142942442.1">
    <property type="nucleotide sequence ID" value="NZ_VIKR01000003.1"/>
</dbReference>
<feature type="domain" description="HAMP" evidence="17">
    <location>
        <begin position="190"/>
        <end position="245"/>
    </location>
</feature>
<accession>A0A545T940</accession>
<evidence type="ECO:0000259" key="17">
    <source>
        <dbReference type="PROSITE" id="PS50885"/>
    </source>
</evidence>
<comment type="subcellular location">
    <subcellularLocation>
        <location evidence="2">Cell membrane</location>
        <topology evidence="2">Multi-pass membrane protein</topology>
    </subcellularLocation>
</comment>
<name>A0A545T940_9GAMM</name>
<dbReference type="SMART" id="SM00388">
    <property type="entry name" value="HisKA"/>
    <property type="match status" value="1"/>
</dbReference>
<dbReference type="PANTHER" id="PTHR45528:SF1">
    <property type="entry name" value="SENSOR HISTIDINE KINASE CPXA"/>
    <property type="match status" value="1"/>
</dbReference>
<dbReference type="GO" id="GO:0000155">
    <property type="term" value="F:phosphorelay sensor kinase activity"/>
    <property type="evidence" value="ECO:0007669"/>
    <property type="project" value="InterPro"/>
</dbReference>
<evidence type="ECO:0000256" key="11">
    <source>
        <dbReference type="ARBA" id="ARBA00022989"/>
    </source>
</evidence>
<dbReference type="InterPro" id="IPR004358">
    <property type="entry name" value="Sig_transdc_His_kin-like_C"/>
</dbReference>
<comment type="catalytic activity">
    <reaction evidence="1">
        <text>ATP + protein L-histidine = ADP + protein N-phospho-L-histidine.</text>
        <dbReference type="EC" id="2.7.13.3"/>
    </reaction>
</comment>
<keyword evidence="10" id="KW-0067">ATP-binding</keyword>
<dbReference type="InterPro" id="IPR036097">
    <property type="entry name" value="HisK_dim/P_sf"/>
</dbReference>
<dbReference type="Gene3D" id="1.10.287.130">
    <property type="match status" value="1"/>
</dbReference>
<dbReference type="SMART" id="SM00387">
    <property type="entry name" value="HATPase_c"/>
    <property type="match status" value="1"/>
</dbReference>